<reference evidence="2" key="1">
    <citation type="journal article" date="2014" name="BMC Genomics">
        <title>Characterizing the developmental transcriptome of the oriental fruit fly, Bactrocera dorsalis (Diptera: Tephritidae) through comparative genomic analysis with Drosophila melanogaster utilizing modENCODE datasets.</title>
        <authorList>
            <person name="Geib S.M."/>
            <person name="Calla B."/>
            <person name="Hall B."/>
            <person name="Hou S."/>
            <person name="Manoukis N.C."/>
        </authorList>
    </citation>
    <scope>NUCLEOTIDE SEQUENCE</scope>
    <source>
        <strain evidence="2">Punador</strain>
    </source>
</reference>
<name>A0A034VDV7_BACDO</name>
<accession>A0A034VDV7</accession>
<feature type="region of interest" description="Disordered" evidence="1">
    <location>
        <begin position="125"/>
        <end position="147"/>
    </location>
</feature>
<proteinExistence type="predicted"/>
<organism evidence="2">
    <name type="scientific">Bactrocera dorsalis</name>
    <name type="common">Oriental fruit fly</name>
    <name type="synonym">Dacus dorsalis</name>
    <dbReference type="NCBI Taxonomy" id="27457"/>
    <lineage>
        <taxon>Eukaryota</taxon>
        <taxon>Metazoa</taxon>
        <taxon>Ecdysozoa</taxon>
        <taxon>Arthropoda</taxon>
        <taxon>Hexapoda</taxon>
        <taxon>Insecta</taxon>
        <taxon>Pterygota</taxon>
        <taxon>Neoptera</taxon>
        <taxon>Endopterygota</taxon>
        <taxon>Diptera</taxon>
        <taxon>Brachycera</taxon>
        <taxon>Muscomorpha</taxon>
        <taxon>Tephritoidea</taxon>
        <taxon>Tephritidae</taxon>
        <taxon>Bactrocera</taxon>
        <taxon>Bactrocera</taxon>
    </lineage>
</organism>
<protein>
    <submittedName>
        <fullName evidence="2">Uncharacterized protein</fullName>
    </submittedName>
</protein>
<evidence type="ECO:0000256" key="1">
    <source>
        <dbReference type="SAM" id="MobiDB-lite"/>
    </source>
</evidence>
<dbReference type="AlphaFoldDB" id="A0A034VDV7"/>
<sequence length="169" mass="19649">MLHMAVMPVVMIQAMETITAGAIIMAMTMDTVPAAILRESKEGQDASPDTNPTNHARCNKLIVINKRWYTKNHTLHELNSLIKFLLIAWKLTIQTNYMISSVLYLTHRMHTQMINLPPEINTYNSKQQQQQQHKYTHRRSADNNTPFQKVNHQSYEKISLWSARFKQSI</sequence>
<dbReference type="EMBL" id="GAKP01019249">
    <property type="protein sequence ID" value="JAC39703.1"/>
    <property type="molecule type" value="Transcribed_RNA"/>
</dbReference>
<evidence type="ECO:0000313" key="2">
    <source>
        <dbReference type="EMBL" id="JAC39703.1"/>
    </source>
</evidence>